<dbReference type="RefSeq" id="WP_344913188.1">
    <property type="nucleotide sequence ID" value="NZ_BAABDL010000122.1"/>
</dbReference>
<evidence type="ECO:0000313" key="2">
    <source>
        <dbReference type="EMBL" id="GAA4077092.1"/>
    </source>
</evidence>
<sequence>MAQRKSNRPTKFERSYRILEYLKKHTDSEHTITQAALRRVPEVAEYIGDKETYNDTVVNMAMAMNFDQYDVKPREDWKIIFKEFERQFGSDVEDDDFDDELDSPPRMPIRGLHYNHLFSYEEINALIEGILFSKTVDTETANQLISKIEDNLTTKYYPTGPKKICTVQEILLVDRDILRDNLLTIQQAIDDNVQISFQFNGYNHKKELKPVRDKRDTVSPYYIVANGGRYYLLACKEIVSDQQTLKNMSIWRIDLMTDVEIPERDEKKRIKGIQRVNKKEVENLPREWSEDFQLSHLNMSYDKPIPIILKIKSPKREGSQTERLKLDYTFMYDWFGDTFRYLRTEDEAPFDDIVQVTCSPFAMVNWALQYSDRVEVLEPNDVRDSVIGKIKRLNEKYGV</sequence>
<dbReference type="EMBL" id="BAABDL010000122">
    <property type="protein sequence ID" value="GAA4077092.1"/>
    <property type="molecule type" value="Genomic_DNA"/>
</dbReference>
<name>A0ABP7VYH8_9BACI</name>
<organism evidence="2 3">
    <name type="scientific">Amphibacillus indicireducens</name>
    <dbReference type="NCBI Taxonomy" id="1076330"/>
    <lineage>
        <taxon>Bacteria</taxon>
        <taxon>Bacillati</taxon>
        <taxon>Bacillota</taxon>
        <taxon>Bacilli</taxon>
        <taxon>Bacillales</taxon>
        <taxon>Bacillaceae</taxon>
        <taxon>Amphibacillus</taxon>
    </lineage>
</organism>
<reference evidence="3" key="1">
    <citation type="journal article" date="2019" name="Int. J. Syst. Evol. Microbiol.">
        <title>The Global Catalogue of Microorganisms (GCM) 10K type strain sequencing project: providing services to taxonomists for standard genome sequencing and annotation.</title>
        <authorList>
            <consortium name="The Broad Institute Genomics Platform"/>
            <consortium name="The Broad Institute Genome Sequencing Center for Infectious Disease"/>
            <person name="Wu L."/>
            <person name="Ma J."/>
        </authorList>
    </citation>
    <scope>NUCLEOTIDE SEQUENCE [LARGE SCALE GENOMIC DNA]</scope>
    <source>
        <strain evidence="3">JCM 17250</strain>
    </source>
</reference>
<gene>
    <name evidence="2" type="ORF">GCM10022410_22280</name>
</gene>
<dbReference type="PROSITE" id="PS52050">
    <property type="entry name" value="WYL"/>
    <property type="match status" value="1"/>
</dbReference>
<accession>A0ABP7VYH8</accession>
<dbReference type="Pfam" id="PF13280">
    <property type="entry name" value="WYL"/>
    <property type="match status" value="1"/>
</dbReference>
<protein>
    <recommendedName>
        <fullName evidence="1">WYL domain-containing protein</fullName>
    </recommendedName>
</protein>
<feature type="domain" description="WYL" evidence="1">
    <location>
        <begin position="181"/>
        <end position="260"/>
    </location>
</feature>
<dbReference type="Proteomes" id="UP001501734">
    <property type="component" value="Unassembled WGS sequence"/>
</dbReference>
<proteinExistence type="predicted"/>
<evidence type="ECO:0000313" key="3">
    <source>
        <dbReference type="Proteomes" id="UP001501734"/>
    </source>
</evidence>
<comment type="caution">
    <text evidence="2">The sequence shown here is derived from an EMBL/GenBank/DDBJ whole genome shotgun (WGS) entry which is preliminary data.</text>
</comment>
<dbReference type="InterPro" id="IPR026881">
    <property type="entry name" value="WYL_dom"/>
</dbReference>
<keyword evidence="3" id="KW-1185">Reference proteome</keyword>
<evidence type="ECO:0000259" key="1">
    <source>
        <dbReference type="Pfam" id="PF13280"/>
    </source>
</evidence>